<proteinExistence type="predicted"/>
<gene>
    <name evidence="1" type="ORF">L6452_16912</name>
</gene>
<name>A0ACB9C204_ARCLA</name>
<organism evidence="1 2">
    <name type="scientific">Arctium lappa</name>
    <name type="common">Greater burdock</name>
    <name type="synonym">Lappa major</name>
    <dbReference type="NCBI Taxonomy" id="4217"/>
    <lineage>
        <taxon>Eukaryota</taxon>
        <taxon>Viridiplantae</taxon>
        <taxon>Streptophyta</taxon>
        <taxon>Embryophyta</taxon>
        <taxon>Tracheophyta</taxon>
        <taxon>Spermatophyta</taxon>
        <taxon>Magnoliopsida</taxon>
        <taxon>eudicotyledons</taxon>
        <taxon>Gunneridae</taxon>
        <taxon>Pentapetalae</taxon>
        <taxon>asterids</taxon>
        <taxon>campanulids</taxon>
        <taxon>Asterales</taxon>
        <taxon>Asteraceae</taxon>
        <taxon>Carduoideae</taxon>
        <taxon>Cardueae</taxon>
        <taxon>Arctiinae</taxon>
        <taxon>Arctium</taxon>
    </lineage>
</organism>
<comment type="caution">
    <text evidence="1">The sequence shown here is derived from an EMBL/GenBank/DDBJ whole genome shotgun (WGS) entry which is preliminary data.</text>
</comment>
<keyword evidence="2" id="KW-1185">Reference proteome</keyword>
<dbReference type="Proteomes" id="UP001055879">
    <property type="component" value="Linkage Group LG05"/>
</dbReference>
<dbReference type="EMBL" id="CM042051">
    <property type="protein sequence ID" value="KAI3728278.1"/>
    <property type="molecule type" value="Genomic_DNA"/>
</dbReference>
<reference evidence="1 2" key="2">
    <citation type="journal article" date="2022" name="Mol. Ecol. Resour.">
        <title>The genomes of chicory, endive, great burdock and yacon provide insights into Asteraceae paleo-polyploidization history and plant inulin production.</title>
        <authorList>
            <person name="Fan W."/>
            <person name="Wang S."/>
            <person name="Wang H."/>
            <person name="Wang A."/>
            <person name="Jiang F."/>
            <person name="Liu H."/>
            <person name="Zhao H."/>
            <person name="Xu D."/>
            <person name="Zhang Y."/>
        </authorList>
    </citation>
    <scope>NUCLEOTIDE SEQUENCE [LARGE SCALE GENOMIC DNA]</scope>
    <source>
        <strain evidence="2">cv. Niubang</strain>
    </source>
</reference>
<evidence type="ECO:0000313" key="2">
    <source>
        <dbReference type="Proteomes" id="UP001055879"/>
    </source>
</evidence>
<accession>A0ACB9C204</accession>
<reference evidence="2" key="1">
    <citation type="journal article" date="2022" name="Mol. Ecol. Resour.">
        <title>The genomes of chicory, endive, great burdock and yacon provide insights into Asteraceae palaeo-polyploidization history and plant inulin production.</title>
        <authorList>
            <person name="Fan W."/>
            <person name="Wang S."/>
            <person name="Wang H."/>
            <person name="Wang A."/>
            <person name="Jiang F."/>
            <person name="Liu H."/>
            <person name="Zhao H."/>
            <person name="Xu D."/>
            <person name="Zhang Y."/>
        </authorList>
    </citation>
    <scope>NUCLEOTIDE SEQUENCE [LARGE SCALE GENOMIC DNA]</scope>
    <source>
        <strain evidence="2">cv. Niubang</strain>
    </source>
</reference>
<evidence type="ECO:0000313" key="1">
    <source>
        <dbReference type="EMBL" id="KAI3728278.1"/>
    </source>
</evidence>
<sequence>MQISCIAGNNFLQSCICITNKLSHHNGNILYMSGLWFLISLGNFGGLGGGTSKLNGGSHWESCVSKMSCCYGEEKNRGEADVSLPLVRSVF</sequence>
<protein>
    <submittedName>
        <fullName evidence="1">Uncharacterized protein</fullName>
    </submittedName>
</protein>